<dbReference type="Gene3D" id="3.90.550.10">
    <property type="entry name" value="Spore Coat Polysaccharide Biosynthesis Protein SpsA, Chain A"/>
    <property type="match status" value="1"/>
</dbReference>
<accession>A0A6J4TVT5</accession>
<dbReference type="InterPro" id="IPR018641">
    <property type="entry name" value="Trfase_1_rSAM/seldom-assoc"/>
</dbReference>
<dbReference type="Pfam" id="PF09837">
    <property type="entry name" value="DUF2064"/>
    <property type="match status" value="1"/>
</dbReference>
<proteinExistence type="predicted"/>
<evidence type="ECO:0008006" key="2">
    <source>
        <dbReference type="Google" id="ProtNLM"/>
    </source>
</evidence>
<organism evidence="1">
    <name type="scientific">uncultured Thermomicrobiales bacterium</name>
    <dbReference type="NCBI Taxonomy" id="1645740"/>
    <lineage>
        <taxon>Bacteria</taxon>
        <taxon>Pseudomonadati</taxon>
        <taxon>Thermomicrobiota</taxon>
        <taxon>Thermomicrobia</taxon>
        <taxon>Thermomicrobiales</taxon>
        <taxon>environmental samples</taxon>
    </lineage>
</organism>
<name>A0A6J4TVT5_9BACT</name>
<dbReference type="SUPFAM" id="SSF53448">
    <property type="entry name" value="Nucleotide-diphospho-sugar transferases"/>
    <property type="match status" value="1"/>
</dbReference>
<dbReference type="AlphaFoldDB" id="A0A6J4TVT5"/>
<gene>
    <name evidence="1" type="ORF">AVDCRST_MAG73-1146</name>
</gene>
<dbReference type="InterPro" id="IPR029044">
    <property type="entry name" value="Nucleotide-diphossugar_trans"/>
</dbReference>
<evidence type="ECO:0000313" key="1">
    <source>
        <dbReference type="EMBL" id="CAA9533249.1"/>
    </source>
</evidence>
<reference evidence="1" key="1">
    <citation type="submission" date="2020-02" db="EMBL/GenBank/DDBJ databases">
        <authorList>
            <person name="Meier V. D."/>
        </authorList>
    </citation>
    <scope>NUCLEOTIDE SEQUENCE</scope>
    <source>
        <strain evidence="1">AVDCRST_MAG73</strain>
    </source>
</reference>
<dbReference type="PANTHER" id="PTHR36529:SF1">
    <property type="entry name" value="GLYCOSYLTRANSFERASE"/>
    <property type="match status" value="1"/>
</dbReference>
<sequence>MTDVASPAPHPSGNLLLIAARAPVPGQTKTRLGAAIGMDRAAALAAAFLTDLARRFAPGDPRFALGWAFSPPEYDFSVVLATIGCPRGVKGWPLLVPQAGADWGERQANLLRWGAARGYARTVLIASDSPHLGANVPLRAFAALADHDVALGRVHDGGYYLIGLRGFHDVFSGVPMSTADAAGRLVERAHALGLTVAATPPTFDVDEEADLDRLRRALAPSGAAAPATWAALGDLGLR</sequence>
<dbReference type="EMBL" id="CADCWE010000069">
    <property type="protein sequence ID" value="CAA9533249.1"/>
    <property type="molecule type" value="Genomic_DNA"/>
</dbReference>
<protein>
    <recommendedName>
        <fullName evidence="2">Glycosyltransferase</fullName>
    </recommendedName>
</protein>
<dbReference type="PANTHER" id="PTHR36529">
    <property type="entry name" value="SLL1095 PROTEIN"/>
    <property type="match status" value="1"/>
</dbReference>